<reference evidence="2 3" key="1">
    <citation type="submission" date="2018-07" db="EMBL/GenBank/DDBJ databases">
        <title>Section-level genome sequencing of Aspergillus section Nigri to investigate inter- and intra-species variation.</title>
        <authorList>
            <consortium name="DOE Joint Genome Institute"/>
            <person name="Vesth T.C."/>
            <person name="Nybo J.L."/>
            <person name="Theobald S."/>
            <person name="Frisvad J.C."/>
            <person name="Larsen T.O."/>
            <person name="Nielsen K.F."/>
            <person name="Hoof J.B."/>
            <person name="Brandl J."/>
            <person name="Salamov A."/>
            <person name="Riley R."/>
            <person name="Gladden J.M."/>
            <person name="Phatale P."/>
            <person name="Nielsen M.T."/>
            <person name="Lyhne E.K."/>
            <person name="Kogle M.E."/>
            <person name="Strasser K."/>
            <person name="McDonnell E."/>
            <person name="Barry K."/>
            <person name="Clum A."/>
            <person name="Chen C."/>
            <person name="Nolan M."/>
            <person name="Sandor L."/>
            <person name="Kuo A."/>
            <person name="Lipzen A."/>
            <person name="Hainaut M."/>
            <person name="Drula E."/>
            <person name="Tsang A."/>
            <person name="Magnuson J.K."/>
            <person name="Henrissat B."/>
            <person name="Wiebenga A."/>
            <person name="Simmons B.A."/>
            <person name="Makela M.R."/>
            <person name="De vries R.P."/>
            <person name="Grigoriev I.V."/>
            <person name="Mortensen U.H."/>
            <person name="Baker S.E."/>
            <person name="Andersen M.R."/>
        </authorList>
    </citation>
    <scope>NUCLEOTIDE SEQUENCE [LARGE SCALE GENOMIC DNA]</scope>
    <source>
        <strain evidence="2 3">ATCC 13496</strain>
    </source>
</reference>
<evidence type="ECO:0000313" key="2">
    <source>
        <dbReference type="EMBL" id="RDH19352.1"/>
    </source>
</evidence>
<feature type="compositionally biased region" description="Acidic residues" evidence="1">
    <location>
        <begin position="453"/>
        <end position="468"/>
    </location>
</feature>
<name>A0A370C141_ASPNG</name>
<evidence type="ECO:0000256" key="1">
    <source>
        <dbReference type="SAM" id="MobiDB-lite"/>
    </source>
</evidence>
<dbReference type="Proteomes" id="UP000253845">
    <property type="component" value="Unassembled WGS sequence"/>
</dbReference>
<dbReference type="VEuPathDB" id="FungiDB:M747DRAFT_353386"/>
<proteinExistence type="predicted"/>
<gene>
    <name evidence="2" type="ORF">M747DRAFT_353386</name>
</gene>
<protein>
    <submittedName>
        <fullName evidence="2">Uncharacterized protein</fullName>
    </submittedName>
</protein>
<feature type="region of interest" description="Disordered" evidence="1">
    <location>
        <begin position="443"/>
        <end position="487"/>
    </location>
</feature>
<accession>A0A370C141</accession>
<dbReference type="AlphaFoldDB" id="A0A370C141"/>
<sequence>MSNFRPNLFPLMMLSFPQFTAVSQFPSFSFSLSTLSPIILPTSPPPRSTHNYLFLVLDLLELLESPDPLPQWSLLGKKQKQPKRTSTDIEEKGKGAAVYPSGEYLCQQEEYHDIMEHHFMMGMLARPHIRSCPEMVRDGFGLLALRVQGWAMSWGENKPMYRLSDDDKRMIIASLDGFCIQDDWDSIYSSLPPGGRAEIGIVLMETMMNKFIHDKFAASTFWFVDAKIDATDQEGDDNFCKRLDYVYERFKETLPKDAAWWKSTLVSVCMLSATEWGYNKAPPTPLLHTTLERRKVLLKAYGDELLASQPFQLLFRGSLSEEEQAIREEETRKVLEEAAHQFTSLQGELFGNLVVERLPELLTFDRHSNKMDPHILLVGFRPHHGTRVLIVTRPHYSYHDIVATNGWQSRPPLQIITARVLTAPKGPKARALWAAAGDDRPIHVAQGHANTAENEEVSQEENVEEGSDGEDKPRKLRRTYLRGAEDE</sequence>
<dbReference type="EMBL" id="KZ851919">
    <property type="protein sequence ID" value="RDH19352.1"/>
    <property type="molecule type" value="Genomic_DNA"/>
</dbReference>
<organism evidence="2 3">
    <name type="scientific">Aspergillus niger ATCC 13496</name>
    <dbReference type="NCBI Taxonomy" id="1353008"/>
    <lineage>
        <taxon>Eukaryota</taxon>
        <taxon>Fungi</taxon>
        <taxon>Dikarya</taxon>
        <taxon>Ascomycota</taxon>
        <taxon>Pezizomycotina</taxon>
        <taxon>Eurotiomycetes</taxon>
        <taxon>Eurotiomycetidae</taxon>
        <taxon>Eurotiales</taxon>
        <taxon>Aspergillaceae</taxon>
        <taxon>Aspergillus</taxon>
        <taxon>Aspergillus subgen. Circumdati</taxon>
    </lineage>
</organism>
<evidence type="ECO:0000313" key="3">
    <source>
        <dbReference type="Proteomes" id="UP000253845"/>
    </source>
</evidence>